<evidence type="ECO:0000256" key="3">
    <source>
        <dbReference type="SAM" id="MobiDB-lite"/>
    </source>
</evidence>
<dbReference type="GO" id="GO:0015631">
    <property type="term" value="F:tubulin binding"/>
    <property type="evidence" value="ECO:0007669"/>
    <property type="project" value="TreeGrafter"/>
</dbReference>
<dbReference type="AlphaFoldDB" id="A0A7L4L7I7"/>
<evidence type="ECO:0000256" key="2">
    <source>
        <dbReference type="SAM" id="Coils"/>
    </source>
</evidence>
<dbReference type="EMBL" id="VWPU01012056">
    <property type="protein sequence ID" value="NXY60225.1"/>
    <property type="molecule type" value="Genomic_DNA"/>
</dbReference>
<feature type="non-terminal residue" evidence="4">
    <location>
        <position position="620"/>
    </location>
</feature>
<feature type="region of interest" description="Disordered" evidence="3">
    <location>
        <begin position="31"/>
        <end position="68"/>
    </location>
</feature>
<evidence type="ECO:0000313" key="4">
    <source>
        <dbReference type="EMBL" id="NXY60225.1"/>
    </source>
</evidence>
<name>A0A7L4L7I7_9CORV</name>
<dbReference type="PANTHER" id="PTHR10331:SF25">
    <property type="entry name" value="T-COMPLEX PROTEIN 10A-RELATED"/>
    <property type="match status" value="1"/>
</dbReference>
<feature type="non-terminal residue" evidence="4">
    <location>
        <position position="1"/>
    </location>
</feature>
<keyword evidence="5" id="KW-1185">Reference proteome</keyword>
<feature type="region of interest" description="Disordered" evidence="3">
    <location>
        <begin position="237"/>
        <end position="356"/>
    </location>
</feature>
<dbReference type="GO" id="GO:0060271">
    <property type="term" value="P:cilium assembly"/>
    <property type="evidence" value="ECO:0007669"/>
    <property type="project" value="TreeGrafter"/>
</dbReference>
<dbReference type="GO" id="GO:0061511">
    <property type="term" value="P:centriole elongation"/>
    <property type="evidence" value="ECO:0007669"/>
    <property type="project" value="TreeGrafter"/>
</dbReference>
<feature type="compositionally biased region" description="Basic and acidic residues" evidence="3">
    <location>
        <begin position="31"/>
        <end position="40"/>
    </location>
</feature>
<proteinExistence type="inferred from homology"/>
<evidence type="ECO:0000313" key="5">
    <source>
        <dbReference type="Proteomes" id="UP000576729"/>
    </source>
</evidence>
<sequence length="620" mass="70209">MQMDTHEKKADCSLADKEIKVKTDCEAKVVEQSAEEKEVFGGDEDSQENLGDSPQRRWPEILQPCPKTMTDTNPQVGEEMETHHMNLLGQAGKTAGRAVESTLQKDLGRVDQPLKGRLIEGAKTPLDVLQRHYPLEDLDTDHIKEAEWSAGAVFTQGQKWVRVCPQEVVVGSQNSESKRQTHTGFKMVNDKIIKITCSSPEAMGKGSSSSTLQQEWQRKGTVASKWQVASFSCESSCLPPKSDDDPKSHHAQYPSQHMPQGVDHIDRHLDLSDGDYASDEPSGTEKISIRKYSRSPPRKQDIQASSCQHDRSCSTSSSDSSTGAVGLKRSKARSSFQQSLFHPTRLKRREHEPELKNRNRASNVKSLHLPSSRVAHEIPAFKIKGSCEVEELQKKLFADTLDTSPEETQNILTRGLETDVYHRRTPTLTVVKEEREEAMHFCRAQIDQLETVKSQELTHPLEYNRDQVHPLQKEQIAQSKFKGTARVTGEHAKSQEMQVLKQQIAGLQEEFKRTESYWHAAYSKLRDQVELLTRQNMELRDELRVSEHRRRKAEKNPKAMNFMDGKSETPVAEAILRGTASSSKPEESSWRDNHKSHSISHMGLKTSLQKHFLRDVNSKV</sequence>
<dbReference type="InterPro" id="IPR026581">
    <property type="entry name" value="TCP10L/CENPJ"/>
</dbReference>
<protein>
    <submittedName>
        <fullName evidence="4">CENPJ protein</fullName>
    </submittedName>
</protein>
<dbReference type="PANTHER" id="PTHR10331">
    <property type="entry name" value="T COMPLEX PROTEIN 10"/>
    <property type="match status" value="1"/>
</dbReference>
<accession>A0A7L4L7I7</accession>
<feature type="coiled-coil region" evidence="2">
    <location>
        <begin position="490"/>
        <end position="556"/>
    </location>
</feature>
<keyword evidence="2" id="KW-0175">Coiled coil</keyword>
<comment type="caution">
    <text evidence="4">The sequence shown here is derived from an EMBL/GenBank/DDBJ whole genome shotgun (WGS) entry which is preliminary data.</text>
</comment>
<reference evidence="4 5" key="1">
    <citation type="submission" date="2019-09" db="EMBL/GenBank/DDBJ databases">
        <title>Bird 10,000 Genomes (B10K) Project - Family phase.</title>
        <authorList>
            <person name="Zhang G."/>
        </authorList>
    </citation>
    <scope>NUCLEOTIDE SEQUENCE [LARGE SCALE GENOMIC DNA]</scope>
    <source>
        <strain evidence="4">B10K-OTA-212792</strain>
        <tissue evidence="4">Blood</tissue>
    </source>
</reference>
<gene>
    <name evidence="4" type="primary">Cenpj_1</name>
    <name evidence="4" type="ORF">CALWIL_R15886</name>
</gene>
<feature type="region of interest" description="Disordered" evidence="3">
    <location>
        <begin position="578"/>
        <end position="603"/>
    </location>
</feature>
<comment type="similarity">
    <text evidence="1">Belongs to the TCP10 family.</text>
</comment>
<dbReference type="GO" id="GO:0005814">
    <property type="term" value="C:centriole"/>
    <property type="evidence" value="ECO:0007669"/>
    <property type="project" value="TreeGrafter"/>
</dbReference>
<feature type="compositionally biased region" description="Basic and acidic residues" evidence="3">
    <location>
        <begin position="584"/>
        <end position="595"/>
    </location>
</feature>
<organism evidence="4 5">
    <name type="scientific">Callaeas wilsoni</name>
    <name type="common">North Island kokako</name>
    <dbReference type="NCBI Taxonomy" id="1347786"/>
    <lineage>
        <taxon>Eukaryota</taxon>
        <taxon>Metazoa</taxon>
        <taxon>Chordata</taxon>
        <taxon>Craniata</taxon>
        <taxon>Vertebrata</taxon>
        <taxon>Euteleostomi</taxon>
        <taxon>Archelosauria</taxon>
        <taxon>Archosauria</taxon>
        <taxon>Dinosauria</taxon>
        <taxon>Saurischia</taxon>
        <taxon>Theropoda</taxon>
        <taxon>Coelurosauria</taxon>
        <taxon>Aves</taxon>
        <taxon>Neognathae</taxon>
        <taxon>Neoaves</taxon>
        <taxon>Telluraves</taxon>
        <taxon>Australaves</taxon>
        <taxon>Passeriformes</taxon>
        <taxon>Corvoidea</taxon>
        <taxon>Callaeidae</taxon>
        <taxon>Callaeas</taxon>
    </lineage>
</organism>
<dbReference type="Proteomes" id="UP000576729">
    <property type="component" value="Unassembled WGS sequence"/>
</dbReference>
<dbReference type="GO" id="GO:0005813">
    <property type="term" value="C:centrosome"/>
    <property type="evidence" value="ECO:0007669"/>
    <property type="project" value="TreeGrafter"/>
</dbReference>
<evidence type="ECO:0000256" key="1">
    <source>
        <dbReference type="ARBA" id="ARBA00005627"/>
    </source>
</evidence>
<feature type="compositionally biased region" description="Low complexity" evidence="3">
    <location>
        <begin position="313"/>
        <end position="322"/>
    </location>
</feature>